<dbReference type="Proteomes" id="UP001489509">
    <property type="component" value="Unassembled WGS sequence"/>
</dbReference>
<organism evidence="1 2">
    <name type="scientific">Solibaculum intestinale</name>
    <dbReference type="NCBI Taxonomy" id="3133165"/>
    <lineage>
        <taxon>Bacteria</taxon>
        <taxon>Bacillati</taxon>
        <taxon>Bacillota</taxon>
        <taxon>Clostridia</taxon>
        <taxon>Eubacteriales</taxon>
        <taxon>Oscillospiraceae</taxon>
        <taxon>Solibaculum</taxon>
    </lineage>
</organism>
<keyword evidence="2" id="KW-1185">Reference proteome</keyword>
<proteinExistence type="predicted"/>
<evidence type="ECO:0000313" key="2">
    <source>
        <dbReference type="Proteomes" id="UP001489509"/>
    </source>
</evidence>
<dbReference type="EMBL" id="JBBMFD010000020">
    <property type="protein sequence ID" value="MEQ2441237.1"/>
    <property type="molecule type" value="Genomic_DNA"/>
</dbReference>
<reference evidence="1 2" key="1">
    <citation type="submission" date="2024-03" db="EMBL/GenBank/DDBJ databases">
        <title>Human intestinal bacterial collection.</title>
        <authorList>
            <person name="Pauvert C."/>
            <person name="Hitch T.C.A."/>
            <person name="Clavel T."/>
        </authorList>
    </citation>
    <scope>NUCLEOTIDE SEQUENCE [LARGE SCALE GENOMIC DNA]</scope>
    <source>
        <strain evidence="1 2">CLA-JM-H44</strain>
    </source>
</reference>
<dbReference type="RefSeq" id="WP_349220205.1">
    <property type="nucleotide sequence ID" value="NZ_JBBMFD010000020.1"/>
</dbReference>
<dbReference type="Pfam" id="PF19620">
    <property type="entry name" value="DUF6125"/>
    <property type="match status" value="1"/>
</dbReference>
<protein>
    <submittedName>
        <fullName evidence="1">DUF6125 family protein</fullName>
    </submittedName>
</protein>
<name>A0ABV1E1Q7_9FIRM</name>
<accession>A0ABV1E1Q7</accession>
<comment type="caution">
    <text evidence="1">The sequence shown here is derived from an EMBL/GenBank/DDBJ whole genome shotgun (WGS) entry which is preliminary data.</text>
</comment>
<evidence type="ECO:0000313" key="1">
    <source>
        <dbReference type="EMBL" id="MEQ2441237.1"/>
    </source>
</evidence>
<gene>
    <name evidence="1" type="ORF">WMO26_10410</name>
</gene>
<sequence>MQNFERLHALTKEELIGLIEIYSKNWLAMDGVWFQSIERKYGMEEAMFHDGEAWKRFTVMEAKRIKEFLGLPDRAGLEGLAKALSLRFYANLNRDEIRVEGNTLTYRTLTCRVQQARERKGMEFHPCKPVGVIEYAGFAKVIDDRIGCKALSCYPEVTDPSCCCSWQFTLHE</sequence>